<keyword evidence="2" id="KW-1185">Reference proteome</keyword>
<dbReference type="Proteomes" id="UP000829447">
    <property type="component" value="Linkage Group LG4"/>
</dbReference>
<reference evidence="1 2" key="1">
    <citation type="journal article" date="2022" name="bioRxiv">
        <title>An ancient truncated duplication of the anti-Mullerian hormone receptor type 2 gene is a potential conserved master sex determinant in the Pangasiidae catfish family.</title>
        <authorList>
            <person name="Wen M."/>
            <person name="Pan Q."/>
            <person name="Jouanno E."/>
            <person name="Montfort J."/>
            <person name="Zahm M."/>
            <person name="Cabau C."/>
            <person name="Klopp C."/>
            <person name="Iampietro C."/>
            <person name="Roques C."/>
            <person name="Bouchez O."/>
            <person name="Castinel A."/>
            <person name="Donnadieu C."/>
            <person name="Parrinello H."/>
            <person name="Poncet C."/>
            <person name="Belmonte E."/>
            <person name="Gautier V."/>
            <person name="Avarre J.-C."/>
            <person name="Dugue R."/>
            <person name="Gustiano R."/>
            <person name="Ha T.T.T."/>
            <person name="Campet M."/>
            <person name="Sriphairoj K."/>
            <person name="Ribolli J."/>
            <person name="de Almeida F.L."/>
            <person name="Desvignes T."/>
            <person name="Postlethwait J.H."/>
            <person name="Bucao C.F."/>
            <person name="Robinson-Rechavi M."/>
            <person name="Bobe J."/>
            <person name="Herpin A."/>
            <person name="Guiguen Y."/>
        </authorList>
    </citation>
    <scope>NUCLEOTIDE SEQUENCE [LARGE SCALE GENOMIC DNA]</scope>
    <source>
        <strain evidence="1">YG-Dec2019</strain>
    </source>
</reference>
<evidence type="ECO:0000313" key="2">
    <source>
        <dbReference type="Proteomes" id="UP000829447"/>
    </source>
</evidence>
<proteinExistence type="predicted"/>
<evidence type="ECO:0000313" key="1">
    <source>
        <dbReference type="EMBL" id="MCI4377105.1"/>
    </source>
</evidence>
<gene>
    <name evidence="1" type="ORF">PGIGA_G00199740</name>
</gene>
<protein>
    <submittedName>
        <fullName evidence="1">Uncharacterized protein</fullName>
    </submittedName>
</protein>
<sequence length="1066" mass="117536">MAPFLTFCVLITAFCPTVIWVEADKGELRTLHRQKREWIIPPKKLFENEDYTREEFLAKIRSDEETRTDIEYSLIGPAADEGLFSIGKKNGYLKIHGILDREKTASYELKGRATLRDGSLAERDLDLKIIVLDQNDCIPVFKVQVIGSVDELSDEGTHVIVITAVDADKEGTPHSQIAYKIIQQEPAGQAMFKIEQSSGEIKVRMSTLDRETQETYRLIITGTDMNGVMTDTNNKPLTGTGTVTINVRDVNDNIPVLEKSYYEGSVEENTIYVEAVRIKAIDKDKIHTENWEAVFTIISGNEAGYFNITTDPKTNEGILIVTKELDFEMMKEVNLIVMVRNKATYHKSVMIDKPITYPIKIKVVNVPEAPHFHPAVKVISISEDRKTIDLRKVITTYTATDSDTLLTATNVRYVKGEDVDNWVSINEQTAEIRLNRYPDRESKFLINGTYYAKIFCITNDFSPKTATGTLAIQVQDFNDHCPILTSSIQTLCYGNSVVYATAKDEDKYPNAEPFEFRVVTKGTEENWRVERLNETTVILRSQEILWPGHYTVGLEVQDQQGKSCEVQKLHVAVCTCTEEQVCRPDRQTSKGTGLGGGGVLALLLGILLLLLIPVLLLLCECGGAAAVGKFQAFPFEQKQQLITYHTEGQGEDKGLALLSQVPVNVDGGSNGKFGPGLGTREEWRKYGWESREDYMNRQWNVKHDDKKATVIGGLSELYTPSTLDYMALSETYLGNYYAKKALDMVKQEASANQLMLSNCEVCNSVTGSLEDICSHLHEENNLDFLDDLGPQFKRLAEICCGSTIEFEVSSTPTPPKTVSSISQVGVKMEDAVGGVHSEATSISATSSSSTTQITTSNYGESIISGGATSAATVGQTLLVQQPTLYLSSTPMYVVEQQHHPTLLLASGPMLGVQESNMVLVENGGTNVSIAAQNTLPRLGLQQANTRVLVDPGIGGTVVHGFTGHPEPQGTISGTYRVIESRRVESTEPHVVQSSSHSSTSKSKSMQAKEQSGEIMALGNASDIPSAISLLQQDMPQFAVPNSGTHKEVREERVSVVEKSFQSSSSS</sequence>
<comment type="caution">
    <text evidence="1">The sequence shown here is derived from an EMBL/GenBank/DDBJ whole genome shotgun (WGS) entry which is preliminary data.</text>
</comment>
<name>A0ACC5WE63_PANGG</name>
<dbReference type="EMBL" id="CM040457">
    <property type="protein sequence ID" value="MCI4377105.1"/>
    <property type="molecule type" value="Genomic_DNA"/>
</dbReference>
<organism evidence="1 2">
    <name type="scientific">Pangasianodon gigas</name>
    <name type="common">Mekong giant catfish</name>
    <name type="synonym">Pangasius gigas</name>
    <dbReference type="NCBI Taxonomy" id="30993"/>
    <lineage>
        <taxon>Eukaryota</taxon>
        <taxon>Metazoa</taxon>
        <taxon>Chordata</taxon>
        <taxon>Craniata</taxon>
        <taxon>Vertebrata</taxon>
        <taxon>Euteleostomi</taxon>
        <taxon>Actinopterygii</taxon>
        <taxon>Neopterygii</taxon>
        <taxon>Teleostei</taxon>
        <taxon>Ostariophysi</taxon>
        <taxon>Siluriformes</taxon>
        <taxon>Pangasiidae</taxon>
        <taxon>Pangasianodon</taxon>
    </lineage>
</organism>
<accession>A0ACC5WE63</accession>